<dbReference type="RefSeq" id="XP_029712593.1">
    <property type="nucleotide sequence ID" value="XM_029856733.2"/>
</dbReference>
<evidence type="ECO:0000256" key="1">
    <source>
        <dbReference type="ARBA" id="ARBA00004123"/>
    </source>
</evidence>
<keyword evidence="5" id="KW-0539">Nucleus</keyword>
<accession>A0ABM1Y9U0</accession>
<evidence type="ECO:0000259" key="6">
    <source>
        <dbReference type="Pfam" id="PF05699"/>
    </source>
</evidence>
<keyword evidence="2" id="KW-0479">Metal-binding</keyword>
<keyword evidence="8" id="KW-1185">Reference proteome</keyword>
<dbReference type="InterPro" id="IPR008906">
    <property type="entry name" value="HATC_C_dom"/>
</dbReference>
<dbReference type="InterPro" id="IPR012337">
    <property type="entry name" value="RNaseH-like_sf"/>
</dbReference>
<dbReference type="PANTHER" id="PTHR46481:SF10">
    <property type="entry name" value="ZINC FINGER BED DOMAIN-CONTAINING PROTEIN 39"/>
    <property type="match status" value="1"/>
</dbReference>
<dbReference type="InterPro" id="IPR052035">
    <property type="entry name" value="ZnF_BED_domain_contain"/>
</dbReference>
<sequence>MDNPLVKKKTLKQIILSVVDEVKEQNGQTVSYRCSAYEKNGNRCNYGQKILVPSNFRRHIIGSHPEVANNLGIGDGTSGEPPTKKSKTTKIMVETDRATIILGTLKLATTNSLPLRYPDWEGMTILVGPLWKAVDLEMSRDKVTKLVGLATEILKKLMIDEMRGKVIHAKIDSASRRGRSFFGINVQFTNEKDCVIVRHLALHEMIDRQTKENLKHVMDNEFQEFGIAKNQLLTVAHDNGANMVASVQLLKRLVDSNDDDQGPSVGAIVRKEKAMIDAHVGGCSSDINDDDLGDDDESSWIKDGDELTTDDFDADHELVDHAFQDDTDDNDLIELDLIESTRCAAHTAQLAVWDVLKEYKGRLAMINKVCIKMRHKAFQQLFHMHKYPLPPKINETRWNVWYIVLKYLLDLRESPFLSILANTDASLDLSRQWQFIEKFGAAFEPLFELTLRLQKDHVPLSQFYADWLVCQAKLDGIKEGNILATKLLKSMQKRIKKLSSTKVFKACLLLDPRFNFVGSKRLSPADKKEAQEYLLTLDKRLDEITGIQMRQGNEKENTSLHQSNFVDDYLTDFFEEDSSSSEHVQPPDDSLLIDLITLETREKVNISFRQCEGGLNAEPFDIVEYWNKRKFCNPRLHRLALAVISAPSTQVTVERLFSRTKIVLSDYRMKLSDETLKNLMLLKMNSDLLPKVAKILDDDESFK</sequence>
<evidence type="ECO:0000313" key="8">
    <source>
        <dbReference type="Proteomes" id="UP000069940"/>
    </source>
</evidence>
<keyword evidence="3" id="KW-0863">Zinc-finger</keyword>
<dbReference type="PANTHER" id="PTHR46481">
    <property type="entry name" value="ZINC FINGER BED DOMAIN-CONTAINING PROTEIN 4"/>
    <property type="match status" value="1"/>
</dbReference>
<dbReference type="Proteomes" id="UP000069940">
    <property type="component" value="Unassembled WGS sequence"/>
</dbReference>
<keyword evidence="4" id="KW-0862">Zinc</keyword>
<dbReference type="Pfam" id="PF05699">
    <property type="entry name" value="Dimer_Tnp_hAT"/>
    <property type="match status" value="1"/>
</dbReference>
<feature type="domain" description="HAT C-terminal dimerisation" evidence="6">
    <location>
        <begin position="618"/>
        <end position="684"/>
    </location>
</feature>
<dbReference type="GeneID" id="115257280"/>
<evidence type="ECO:0000256" key="2">
    <source>
        <dbReference type="ARBA" id="ARBA00022723"/>
    </source>
</evidence>
<organism evidence="7 8">
    <name type="scientific">Aedes albopictus</name>
    <name type="common">Asian tiger mosquito</name>
    <name type="synonym">Stegomyia albopicta</name>
    <dbReference type="NCBI Taxonomy" id="7160"/>
    <lineage>
        <taxon>Eukaryota</taxon>
        <taxon>Metazoa</taxon>
        <taxon>Ecdysozoa</taxon>
        <taxon>Arthropoda</taxon>
        <taxon>Hexapoda</taxon>
        <taxon>Insecta</taxon>
        <taxon>Pterygota</taxon>
        <taxon>Neoptera</taxon>
        <taxon>Endopterygota</taxon>
        <taxon>Diptera</taxon>
        <taxon>Nematocera</taxon>
        <taxon>Culicoidea</taxon>
        <taxon>Culicidae</taxon>
        <taxon>Culicinae</taxon>
        <taxon>Aedini</taxon>
        <taxon>Aedes</taxon>
        <taxon>Stegomyia</taxon>
    </lineage>
</organism>
<dbReference type="EnsemblMetazoa" id="AALFPA23_007119.R9431">
    <property type="protein sequence ID" value="AALFPA23_007119.P9431"/>
    <property type="gene ID" value="AALFPA23_007119"/>
</dbReference>
<evidence type="ECO:0000256" key="5">
    <source>
        <dbReference type="ARBA" id="ARBA00023242"/>
    </source>
</evidence>
<proteinExistence type="predicted"/>
<name>A0ABM1Y9U0_AEDAL</name>
<evidence type="ECO:0000256" key="3">
    <source>
        <dbReference type="ARBA" id="ARBA00022771"/>
    </source>
</evidence>
<evidence type="ECO:0000256" key="4">
    <source>
        <dbReference type="ARBA" id="ARBA00022833"/>
    </source>
</evidence>
<reference evidence="8" key="1">
    <citation type="journal article" date="2015" name="Proc. Natl. Acad. Sci. U.S.A.">
        <title>Genome sequence of the Asian Tiger mosquito, Aedes albopictus, reveals insights into its biology, genetics, and evolution.</title>
        <authorList>
            <person name="Chen X.G."/>
            <person name="Jiang X."/>
            <person name="Gu J."/>
            <person name="Xu M."/>
            <person name="Wu Y."/>
            <person name="Deng Y."/>
            <person name="Zhang C."/>
            <person name="Bonizzoni M."/>
            <person name="Dermauw W."/>
            <person name="Vontas J."/>
            <person name="Armbruster P."/>
            <person name="Huang X."/>
            <person name="Yang Y."/>
            <person name="Zhang H."/>
            <person name="He W."/>
            <person name="Peng H."/>
            <person name="Liu Y."/>
            <person name="Wu K."/>
            <person name="Chen J."/>
            <person name="Lirakis M."/>
            <person name="Topalis P."/>
            <person name="Van Leeuwen T."/>
            <person name="Hall A.B."/>
            <person name="Jiang X."/>
            <person name="Thorpe C."/>
            <person name="Mueller R.L."/>
            <person name="Sun C."/>
            <person name="Waterhouse R.M."/>
            <person name="Yan G."/>
            <person name="Tu Z.J."/>
            <person name="Fang X."/>
            <person name="James A.A."/>
        </authorList>
    </citation>
    <scope>NUCLEOTIDE SEQUENCE [LARGE SCALE GENOMIC DNA]</scope>
    <source>
        <strain evidence="8">Foshan</strain>
    </source>
</reference>
<protein>
    <recommendedName>
        <fullName evidence="6">HAT C-terminal dimerisation domain-containing protein</fullName>
    </recommendedName>
</protein>
<reference evidence="7" key="2">
    <citation type="submission" date="2025-05" db="UniProtKB">
        <authorList>
            <consortium name="EnsemblMetazoa"/>
        </authorList>
    </citation>
    <scope>IDENTIFICATION</scope>
    <source>
        <strain evidence="7">Foshan</strain>
    </source>
</reference>
<dbReference type="SUPFAM" id="SSF53098">
    <property type="entry name" value="Ribonuclease H-like"/>
    <property type="match status" value="1"/>
</dbReference>
<comment type="subcellular location">
    <subcellularLocation>
        <location evidence="1">Nucleus</location>
    </subcellularLocation>
</comment>
<evidence type="ECO:0000313" key="7">
    <source>
        <dbReference type="EnsemblMetazoa" id="AALFPA23_007119.P9431"/>
    </source>
</evidence>